<evidence type="ECO:0000259" key="3">
    <source>
        <dbReference type="SMART" id="SM00775"/>
    </source>
</evidence>
<proteinExistence type="predicted"/>
<organism evidence="5">
    <name type="scientific">Aureococcus anophagefferens</name>
    <name type="common">Harmful bloom alga</name>
    <dbReference type="NCBI Taxonomy" id="44056"/>
    <lineage>
        <taxon>Eukaryota</taxon>
        <taxon>Sar</taxon>
        <taxon>Stramenopiles</taxon>
        <taxon>Ochrophyta</taxon>
        <taxon>Pelagophyceae</taxon>
        <taxon>Pelagomonadales</taxon>
        <taxon>Pelagomonadaceae</taxon>
        <taxon>Aureococcus</taxon>
    </lineage>
</organism>
<feature type="signal peptide" evidence="2">
    <location>
        <begin position="1"/>
        <end position="18"/>
    </location>
</feature>
<dbReference type="GeneID" id="20226108"/>
<evidence type="ECO:0000256" key="1">
    <source>
        <dbReference type="SAM" id="MobiDB-lite"/>
    </source>
</evidence>
<feature type="region of interest" description="Disordered" evidence="1">
    <location>
        <begin position="645"/>
        <end position="682"/>
    </location>
</feature>
<dbReference type="GO" id="GO:0008195">
    <property type="term" value="F:phosphatidate phosphatase activity"/>
    <property type="evidence" value="ECO:0007669"/>
    <property type="project" value="TreeGrafter"/>
</dbReference>
<dbReference type="InterPro" id="IPR031315">
    <property type="entry name" value="LNS2/PITP"/>
</dbReference>
<feature type="compositionally biased region" description="Pro residues" evidence="1">
    <location>
        <begin position="658"/>
        <end position="676"/>
    </location>
</feature>
<dbReference type="SMART" id="SM00775">
    <property type="entry name" value="LNS2"/>
    <property type="match status" value="1"/>
</dbReference>
<dbReference type="OrthoDB" id="4567at2759"/>
<dbReference type="Pfam" id="PF08235">
    <property type="entry name" value="LNS2"/>
    <property type="match status" value="1"/>
</dbReference>
<dbReference type="Proteomes" id="UP000002729">
    <property type="component" value="Unassembled WGS sequence"/>
</dbReference>
<dbReference type="eggNOG" id="KOG2116">
    <property type="taxonomic scope" value="Eukaryota"/>
</dbReference>
<dbReference type="PANTHER" id="PTHR12181:SF12">
    <property type="entry name" value="PHOSPHATIDATE PHOSPHATASE"/>
    <property type="match status" value="1"/>
</dbReference>
<evidence type="ECO:0000313" key="5">
    <source>
        <dbReference type="Proteomes" id="UP000002729"/>
    </source>
</evidence>
<reference evidence="4 5" key="1">
    <citation type="journal article" date="2011" name="Proc. Natl. Acad. Sci. U.S.A.">
        <title>Niche of harmful alga Aureococcus anophagefferens revealed through ecogenomics.</title>
        <authorList>
            <person name="Gobler C.J."/>
            <person name="Berry D.L."/>
            <person name="Dyhrman S.T."/>
            <person name="Wilhelm S.W."/>
            <person name="Salamov A."/>
            <person name="Lobanov A.V."/>
            <person name="Zhang Y."/>
            <person name="Collier J.L."/>
            <person name="Wurch L.L."/>
            <person name="Kustka A.B."/>
            <person name="Dill B.D."/>
            <person name="Shah M."/>
            <person name="VerBerkmoes N.C."/>
            <person name="Kuo A."/>
            <person name="Terry A."/>
            <person name="Pangilinan J."/>
            <person name="Lindquist E.A."/>
            <person name="Lucas S."/>
            <person name="Paulsen I.T."/>
            <person name="Hattenrath-Lehmann T.K."/>
            <person name="Talmage S.C."/>
            <person name="Walker E.A."/>
            <person name="Koch F."/>
            <person name="Burson A.M."/>
            <person name="Marcoval M.A."/>
            <person name="Tang Y.Z."/>
            <person name="Lecleir G.R."/>
            <person name="Coyne K.J."/>
            <person name="Berg G.M."/>
            <person name="Bertrand E.M."/>
            <person name="Saito M.A."/>
            <person name="Gladyshev V.N."/>
            <person name="Grigoriev I.V."/>
        </authorList>
    </citation>
    <scope>NUCLEOTIDE SEQUENCE [LARGE SCALE GENOMIC DNA]</scope>
    <source>
        <strain evidence="5">CCMP 1984</strain>
    </source>
</reference>
<protein>
    <recommendedName>
        <fullName evidence="3">LNS2/PITP domain-containing protein</fullName>
    </recommendedName>
</protein>
<dbReference type="InterPro" id="IPR026058">
    <property type="entry name" value="LIPIN"/>
</dbReference>
<dbReference type="PANTHER" id="PTHR12181">
    <property type="entry name" value="LIPIN"/>
    <property type="match status" value="1"/>
</dbReference>
<evidence type="ECO:0000256" key="2">
    <source>
        <dbReference type="SAM" id="SignalP"/>
    </source>
</evidence>
<feature type="chain" id="PRO_5003261136" description="LNS2/PITP domain-containing protein" evidence="2">
    <location>
        <begin position="19"/>
        <end position="682"/>
    </location>
</feature>
<evidence type="ECO:0000313" key="4">
    <source>
        <dbReference type="EMBL" id="EGB04489.1"/>
    </source>
</evidence>
<dbReference type="EMBL" id="GL833151">
    <property type="protein sequence ID" value="EGB04489.1"/>
    <property type="molecule type" value="Genomic_DNA"/>
</dbReference>
<keyword evidence="5" id="KW-1185">Reference proteome</keyword>
<name>F0YKA3_AURAN</name>
<feature type="domain" description="LNS2/PITP" evidence="3">
    <location>
        <begin position="421"/>
        <end position="585"/>
    </location>
</feature>
<dbReference type="InterPro" id="IPR013209">
    <property type="entry name" value="LNS2"/>
</dbReference>
<gene>
    <name evidence="4" type="ORF">AURANDRAFT_67170</name>
</gene>
<dbReference type="AlphaFoldDB" id="F0YKA3"/>
<dbReference type="RefSeq" id="XP_009040876.1">
    <property type="nucleotide sequence ID" value="XM_009042628.1"/>
</dbReference>
<dbReference type="KEGG" id="aaf:AURANDRAFT_67170"/>
<accession>F0YKA3</accession>
<sequence>MVMRTLVVGLACVAGAAALRPQPLGRPPVGRPVGRRGETRRVLADVRVVARGSDELDVVDLGGDEPVAARGGDGLDAETWAAAAQFAGKWKAVAVDDMAALEKLGDEKRVPLYFRKVLRHTLANGGVFEHHLDAEGRYSESEESDCFFFDQSTAPALVNGPPVLDRAPGGEPVLRTVSCRDGRLRVVEESRVAAPRDRAAGVMEHVLSVEGDTLRRRLTNKGTGTSVHVRLALALAHAHSRMVAVSGGGPEPVPALAAEVPATTIDDGRRRGSSIDVVVVRRRDGSLACTAFVVRFEPPTTERLSRGLSAAYASLERGVARLRSDDRPLRDGFDEDGDDLCDDDAADGDARPVRVAVNGAAVDCDLVAGADGRCRFAGGSRPGAAALERWGLRPGSNALTFEFGRQVAEARAFLWDAGDRVVVCDVDGTITASDVRGFLDSTMSAAPSFAHGGVCAFLGGVVAPRARVLYLTSRPVALAASTRAFLASLRQGRDGLPDGPLVTSGEGLLGAVYAEVVAKTPDVFKTRALLDLAAAFGGDPGASPVVLGFGPRFGNRDTDARAYARAGVADDRNFSIDARSRLTSRCGTLGFAGYDDAGLARAVAAALRSPGLPPLPRPVWRGARSARPPRPDLAGFLSGALGGNDGAVDIYVQEKARPPPPPASPPPNRRSPPPRPAAAAGS</sequence>
<keyword evidence="2" id="KW-0732">Signal</keyword>
<dbReference type="InParanoid" id="F0YKA3"/>